<dbReference type="EMBL" id="JABSND010000087">
    <property type="protein sequence ID" value="KAI6298575.1"/>
    <property type="molecule type" value="Genomic_DNA"/>
</dbReference>
<comment type="caution">
    <text evidence="1">The sequence shown here is derived from an EMBL/GenBank/DDBJ whole genome shotgun (WGS) entry which is preliminary data.</text>
</comment>
<dbReference type="Proteomes" id="UP001059893">
    <property type="component" value="Unassembled WGS sequence"/>
</dbReference>
<accession>A0ABQ8NL48</accession>
<evidence type="ECO:0000313" key="2">
    <source>
        <dbReference type="Proteomes" id="UP001059893"/>
    </source>
</evidence>
<gene>
    <name evidence="1" type="ORF">MCOR33_005306</name>
</gene>
<evidence type="ECO:0000313" key="1">
    <source>
        <dbReference type="EMBL" id="KAI6298575.1"/>
    </source>
</evidence>
<protein>
    <submittedName>
        <fullName evidence="1">Uncharacterized protein</fullName>
    </submittedName>
</protein>
<proteinExistence type="predicted"/>
<organism evidence="1 2">
    <name type="scientific">Pyricularia grisea</name>
    <name type="common">Crabgrass-specific blast fungus</name>
    <name type="synonym">Magnaporthe grisea</name>
    <dbReference type="NCBI Taxonomy" id="148305"/>
    <lineage>
        <taxon>Eukaryota</taxon>
        <taxon>Fungi</taxon>
        <taxon>Dikarya</taxon>
        <taxon>Ascomycota</taxon>
        <taxon>Pezizomycotina</taxon>
        <taxon>Sordariomycetes</taxon>
        <taxon>Sordariomycetidae</taxon>
        <taxon>Magnaporthales</taxon>
        <taxon>Pyriculariaceae</taxon>
        <taxon>Pyricularia</taxon>
    </lineage>
</organism>
<sequence length="70" mass="7805">MYAIVRNSHSSQKLLARAGADHTLKLTGEGESVLWCAAFYGDADTLRFVASLDFSRVDPAVIQQELERMF</sequence>
<keyword evidence="2" id="KW-1185">Reference proteome</keyword>
<reference evidence="1" key="1">
    <citation type="submission" date="2021-01" db="EMBL/GenBank/DDBJ databases">
        <title>Deciphering the adaptive evolutionary patterns associated with biogeogrpahic diversity in the finger millet blast pathogen Magnaporthe oryzae in Eastern Africa.</title>
        <authorList>
            <person name="Onyema G."/>
            <person name="Shittu T.A."/>
            <person name="Dodsworth S."/>
            <person name="Devilliers S."/>
            <person name="Muthumeenakshi S."/>
            <person name="Sreenivasaprasad S."/>
        </authorList>
    </citation>
    <scope>NUCLEOTIDE SEQUENCE</scope>
    <source>
        <strain evidence="1">D15/s37</strain>
    </source>
</reference>
<name>A0ABQ8NL48_PYRGI</name>